<reference evidence="3 4" key="1">
    <citation type="submission" date="2023-07" db="EMBL/GenBank/DDBJ databases">
        <title>Sorghum-associated microbial communities from plants grown in Nebraska, USA.</title>
        <authorList>
            <person name="Schachtman D."/>
        </authorList>
    </citation>
    <scope>NUCLEOTIDE SEQUENCE [LARGE SCALE GENOMIC DNA]</scope>
    <source>
        <strain evidence="3 4">BE316</strain>
    </source>
</reference>
<dbReference type="EMBL" id="JAVDXV010000005">
    <property type="protein sequence ID" value="MDR7333636.1"/>
    <property type="molecule type" value="Genomic_DNA"/>
</dbReference>
<proteinExistence type="predicted"/>
<protein>
    <recommendedName>
        <fullName evidence="5">Secreted protein</fullName>
    </recommendedName>
</protein>
<evidence type="ECO:0008006" key="5">
    <source>
        <dbReference type="Google" id="ProtNLM"/>
    </source>
</evidence>
<dbReference type="PROSITE" id="PS51257">
    <property type="entry name" value="PROKAR_LIPOPROTEIN"/>
    <property type="match status" value="1"/>
</dbReference>
<feature type="chain" id="PRO_5046078679" description="Secreted protein" evidence="2">
    <location>
        <begin position="20"/>
        <end position="80"/>
    </location>
</feature>
<evidence type="ECO:0000313" key="4">
    <source>
        <dbReference type="Proteomes" id="UP001180825"/>
    </source>
</evidence>
<dbReference type="Proteomes" id="UP001180825">
    <property type="component" value="Unassembled WGS sequence"/>
</dbReference>
<feature type="region of interest" description="Disordered" evidence="1">
    <location>
        <begin position="39"/>
        <end position="80"/>
    </location>
</feature>
<evidence type="ECO:0000256" key="2">
    <source>
        <dbReference type="SAM" id="SignalP"/>
    </source>
</evidence>
<dbReference type="RefSeq" id="WP_310329525.1">
    <property type="nucleotide sequence ID" value="NZ_JAVDXV010000005.1"/>
</dbReference>
<evidence type="ECO:0000256" key="1">
    <source>
        <dbReference type="SAM" id="MobiDB-lite"/>
    </source>
</evidence>
<accession>A0ABU2A8V6</accession>
<keyword evidence="2" id="KW-0732">Signal</keyword>
<organism evidence="3 4">
    <name type="scientific">Roseateles asaccharophilus</name>
    <dbReference type="NCBI Taxonomy" id="582607"/>
    <lineage>
        <taxon>Bacteria</taxon>
        <taxon>Pseudomonadati</taxon>
        <taxon>Pseudomonadota</taxon>
        <taxon>Betaproteobacteria</taxon>
        <taxon>Burkholderiales</taxon>
        <taxon>Sphaerotilaceae</taxon>
        <taxon>Roseateles</taxon>
    </lineage>
</organism>
<gene>
    <name evidence="3" type="ORF">J2X21_002778</name>
</gene>
<comment type="caution">
    <text evidence="3">The sequence shown here is derived from an EMBL/GenBank/DDBJ whole genome shotgun (WGS) entry which is preliminary data.</text>
</comment>
<feature type="signal peptide" evidence="2">
    <location>
        <begin position="1"/>
        <end position="19"/>
    </location>
</feature>
<keyword evidence="4" id="KW-1185">Reference proteome</keyword>
<name>A0ABU2A8V6_9BURK</name>
<sequence>MTRLLILLPALALAACASAPPATDTKVAADSVSCERETRVGSSLPTTRCRTAAQREAERAAAQRVGDNLRPGAATRDAGS</sequence>
<evidence type="ECO:0000313" key="3">
    <source>
        <dbReference type="EMBL" id="MDR7333636.1"/>
    </source>
</evidence>